<sequence>MKGETWLAWNVLLLRMSAVYALIGAFMGSHMAGAGSYAFKPIHAHILVVGWLSLFAFSSYYRSYKVPKTSKLAAFHVWTAIIGTFGLTSGMWLYNLNPFNLPGTFTMVFYIVGGTTLLVSFFLFMLMTFKYAESKK</sequence>
<feature type="transmembrane region" description="Helical" evidence="1">
    <location>
        <begin position="42"/>
        <end position="61"/>
    </location>
</feature>
<feature type="transmembrane region" description="Helical" evidence="1">
    <location>
        <begin position="107"/>
        <end position="129"/>
    </location>
</feature>
<keyword evidence="1" id="KW-1133">Transmembrane helix</keyword>
<comment type="caution">
    <text evidence="2">The sequence shown here is derived from an EMBL/GenBank/DDBJ whole genome shotgun (WGS) entry which is preliminary data.</text>
</comment>
<evidence type="ECO:0000256" key="1">
    <source>
        <dbReference type="SAM" id="Phobius"/>
    </source>
</evidence>
<gene>
    <name evidence="2" type="ORF">BHE18_11845</name>
</gene>
<keyword evidence="1" id="KW-0472">Membrane</keyword>
<name>A0A1J6W1D0_9BACI</name>
<keyword evidence="3" id="KW-1185">Reference proteome</keyword>
<dbReference type="AlphaFoldDB" id="A0A1J6W1D0"/>
<dbReference type="EMBL" id="MINN01000106">
    <property type="protein sequence ID" value="OIU70404.1"/>
    <property type="molecule type" value="Genomic_DNA"/>
</dbReference>
<evidence type="ECO:0000313" key="3">
    <source>
        <dbReference type="Proteomes" id="UP000182062"/>
    </source>
</evidence>
<evidence type="ECO:0000313" key="2">
    <source>
        <dbReference type="EMBL" id="OIU70404.1"/>
    </source>
</evidence>
<dbReference type="Proteomes" id="UP000182062">
    <property type="component" value="Unassembled WGS sequence"/>
</dbReference>
<feature type="transmembrane region" description="Helical" evidence="1">
    <location>
        <begin position="73"/>
        <end position="95"/>
    </location>
</feature>
<reference evidence="2 3" key="1">
    <citation type="submission" date="2016-09" db="EMBL/GenBank/DDBJ databases">
        <title>Bacillus aquimaris SAMM genome sequence reveals colonization and biosurfactant production capacities.</title>
        <authorList>
            <person name="Waghmode S.R."/>
            <person name="Suryavanshi M.V."/>
        </authorList>
    </citation>
    <scope>NUCLEOTIDE SEQUENCE [LARGE SCALE GENOMIC DNA]</scope>
    <source>
        <strain evidence="2 3">SAMM</strain>
    </source>
</reference>
<keyword evidence="1" id="KW-0812">Transmembrane</keyword>
<proteinExistence type="predicted"/>
<feature type="transmembrane region" description="Helical" evidence="1">
    <location>
        <begin position="12"/>
        <end position="30"/>
    </location>
</feature>
<organism evidence="2 3">
    <name type="scientific">Rossellomorea aquimaris</name>
    <dbReference type="NCBI Taxonomy" id="189382"/>
    <lineage>
        <taxon>Bacteria</taxon>
        <taxon>Bacillati</taxon>
        <taxon>Bacillota</taxon>
        <taxon>Bacilli</taxon>
        <taxon>Bacillales</taxon>
        <taxon>Bacillaceae</taxon>
        <taxon>Rossellomorea</taxon>
    </lineage>
</organism>
<accession>A0A1J6W1D0</accession>
<dbReference type="OrthoDB" id="2452746at2"/>
<protein>
    <submittedName>
        <fullName evidence="2">Uncharacterized protein</fullName>
    </submittedName>
</protein>